<dbReference type="EMBL" id="PDLO01000002">
    <property type="protein sequence ID" value="PHK98972.1"/>
    <property type="molecule type" value="Genomic_DNA"/>
</dbReference>
<proteinExistence type="predicted"/>
<accession>A0A2G0CG76</accession>
<feature type="signal peptide" evidence="2">
    <location>
        <begin position="1"/>
        <end position="21"/>
    </location>
</feature>
<evidence type="ECO:0000256" key="2">
    <source>
        <dbReference type="SAM" id="SignalP"/>
    </source>
</evidence>
<organism evidence="3 4">
    <name type="scientific">Neolewinella marina</name>
    <dbReference type="NCBI Taxonomy" id="438751"/>
    <lineage>
        <taxon>Bacteria</taxon>
        <taxon>Pseudomonadati</taxon>
        <taxon>Bacteroidota</taxon>
        <taxon>Saprospiria</taxon>
        <taxon>Saprospirales</taxon>
        <taxon>Lewinellaceae</taxon>
        <taxon>Neolewinella</taxon>
    </lineage>
</organism>
<evidence type="ECO:0000256" key="1">
    <source>
        <dbReference type="SAM" id="MobiDB-lite"/>
    </source>
</evidence>
<dbReference type="RefSeq" id="WP_099105589.1">
    <property type="nucleotide sequence ID" value="NZ_JAATJF010000002.1"/>
</dbReference>
<evidence type="ECO:0008006" key="5">
    <source>
        <dbReference type="Google" id="ProtNLM"/>
    </source>
</evidence>
<evidence type="ECO:0000313" key="3">
    <source>
        <dbReference type="EMBL" id="PHK98972.1"/>
    </source>
</evidence>
<gene>
    <name evidence="3" type="ORF">CGL56_05790</name>
</gene>
<keyword evidence="2" id="KW-0732">Signal</keyword>
<protein>
    <recommendedName>
        <fullName evidence="5">Toxin-antitoxin system YwqK family antitoxin</fullName>
    </recommendedName>
</protein>
<reference evidence="3 4" key="1">
    <citation type="submission" date="2017-10" db="EMBL/GenBank/DDBJ databases">
        <title>The draft genome sequence of Lewinella marina KCTC 32374.</title>
        <authorList>
            <person name="Wang K."/>
        </authorList>
    </citation>
    <scope>NUCLEOTIDE SEQUENCE [LARGE SCALE GENOMIC DNA]</scope>
    <source>
        <strain evidence="3 4">MKG-38</strain>
    </source>
</reference>
<dbReference type="Pfam" id="PF07661">
    <property type="entry name" value="MORN_2"/>
    <property type="match status" value="2"/>
</dbReference>
<feature type="region of interest" description="Disordered" evidence="1">
    <location>
        <begin position="196"/>
        <end position="219"/>
    </location>
</feature>
<dbReference type="Proteomes" id="UP000226437">
    <property type="component" value="Unassembled WGS sequence"/>
</dbReference>
<evidence type="ECO:0000313" key="4">
    <source>
        <dbReference type="Proteomes" id="UP000226437"/>
    </source>
</evidence>
<dbReference type="Gene3D" id="3.90.930.1">
    <property type="match status" value="1"/>
</dbReference>
<dbReference type="OrthoDB" id="659070at2"/>
<name>A0A2G0CG76_9BACT</name>
<dbReference type="InterPro" id="IPR011652">
    <property type="entry name" value="MORN_2"/>
</dbReference>
<dbReference type="AlphaFoldDB" id="A0A2G0CG76"/>
<keyword evidence="4" id="KW-1185">Reference proteome</keyword>
<comment type="caution">
    <text evidence="3">The sequence shown here is derived from an EMBL/GenBank/DDBJ whole genome shotgun (WGS) entry which is preliminary data.</text>
</comment>
<dbReference type="SUPFAM" id="SSF82185">
    <property type="entry name" value="Histone H3 K4-specific methyltransferase SET7/9 N-terminal domain"/>
    <property type="match status" value="1"/>
</dbReference>
<feature type="chain" id="PRO_5013706197" description="Toxin-antitoxin system YwqK family antitoxin" evidence="2">
    <location>
        <begin position="22"/>
        <end position="219"/>
    </location>
</feature>
<sequence>MLIRALTALLLLTLLCTCGRARETREETDALGFRTEYEVSSETGEREGFARRYDPAGNLIAEELYVDGQLDGTRTTYYPDGHPEIVENYREGQFEGEYMTYDSVGNLRLHGQYIGGVMGKVWTRYWPDGTVREVVTFADNRENGPFREWYENGQPRAAGAYADGKEQGMLWQFDESGQLTTIRNCEAGICTAVWRAADGTPPPSEAPNMTRPADAGATN</sequence>